<dbReference type="InterPro" id="IPR050303">
    <property type="entry name" value="GatZ_KbaZ_carbometab"/>
</dbReference>
<sequence length="284" mass="31206">MPDIKADAKHVIPKNHLYHAAFNWETWVQTNYNYERMMGMACGHTFVPVIDDLYKGDPDGDAKRKEVMQREMEFFNVHPEFGSCILGMAIALEEQKSLGEPITGEFITSLKTSLMGPLAGIGDTIWQGVLIPILLAILIDITLNFKTVLGAVIYLILMLVITYVFSFANFFFGYNAGSNAILDFLEKGLLNKILLGAQVMGCMVMGGLIANYVNVSCGLVLVTSGSKFVVQKSLFDAVMPKILPFAFTFLVYWLMASKKWSSLKVIGLIIVIAVVGGLTGILAA</sequence>
<gene>
    <name evidence="2" type="ORF">EDX97_06495</name>
</gene>
<dbReference type="PANTHER" id="PTHR32502:SF26">
    <property type="entry name" value="PHOSPHOTRANSFERASE SYSTEM SUGAR-SPECIFIC EIID COMPONENT"/>
    <property type="match status" value="1"/>
</dbReference>
<comment type="caution">
    <text evidence="2">The sequence shown here is derived from an EMBL/GenBank/DDBJ whole genome shotgun (WGS) entry which is preliminary data.</text>
</comment>
<feature type="transmembrane region" description="Helical" evidence="1">
    <location>
        <begin position="193"/>
        <end position="213"/>
    </location>
</feature>
<dbReference type="EMBL" id="RJQC01000002">
    <property type="protein sequence ID" value="RNM30434.1"/>
    <property type="molecule type" value="Genomic_DNA"/>
</dbReference>
<accession>A0A3N0I0A8</accession>
<keyword evidence="1" id="KW-1133">Transmembrane helix</keyword>
<organism evidence="2 3">
    <name type="scientific">Absicoccus porci</name>
    <dbReference type="NCBI Taxonomy" id="2486576"/>
    <lineage>
        <taxon>Bacteria</taxon>
        <taxon>Bacillati</taxon>
        <taxon>Bacillota</taxon>
        <taxon>Erysipelotrichia</taxon>
        <taxon>Erysipelotrichales</taxon>
        <taxon>Erysipelotrichaceae</taxon>
        <taxon>Absicoccus</taxon>
    </lineage>
</organism>
<dbReference type="AlphaFoldDB" id="A0A3N0I0A8"/>
<feature type="transmembrane region" description="Helical" evidence="1">
    <location>
        <begin position="151"/>
        <end position="172"/>
    </location>
</feature>
<feature type="transmembrane region" description="Helical" evidence="1">
    <location>
        <begin position="265"/>
        <end position="283"/>
    </location>
</feature>
<protein>
    <submittedName>
        <fullName evidence="2">PTS system mannose/fructose/sorbose family transporter subunit IID</fullName>
    </submittedName>
</protein>
<proteinExistence type="predicted"/>
<evidence type="ECO:0000313" key="2">
    <source>
        <dbReference type="EMBL" id="RNM30434.1"/>
    </source>
</evidence>
<dbReference type="OrthoDB" id="9795582at2"/>
<feature type="transmembrane region" description="Helical" evidence="1">
    <location>
        <begin position="233"/>
        <end position="253"/>
    </location>
</feature>
<dbReference type="GO" id="GO:0005886">
    <property type="term" value="C:plasma membrane"/>
    <property type="evidence" value="ECO:0007669"/>
    <property type="project" value="TreeGrafter"/>
</dbReference>
<evidence type="ECO:0000313" key="3">
    <source>
        <dbReference type="Proteomes" id="UP000276568"/>
    </source>
</evidence>
<dbReference type="PROSITE" id="PS51108">
    <property type="entry name" value="PTS_EIID"/>
    <property type="match status" value="1"/>
</dbReference>
<dbReference type="InterPro" id="IPR004704">
    <property type="entry name" value="PTS_IID_man"/>
</dbReference>
<reference evidence="2 3" key="1">
    <citation type="submission" date="2018-11" db="EMBL/GenBank/DDBJ databases">
        <title>Clostridium sp. nov., a member of the family Erysipelotrichaceae isolated from pig faeces.</title>
        <authorList>
            <person name="Chang Y.-H."/>
        </authorList>
    </citation>
    <scope>NUCLEOTIDE SEQUENCE [LARGE SCALE GENOMIC DNA]</scope>
    <source>
        <strain evidence="2 3">YH-panp20</strain>
    </source>
</reference>
<dbReference type="PANTHER" id="PTHR32502">
    <property type="entry name" value="N-ACETYLGALACTOSAMINE PERMEASE II COMPONENT-RELATED"/>
    <property type="match status" value="1"/>
</dbReference>
<dbReference type="RefSeq" id="WP_128520344.1">
    <property type="nucleotide sequence ID" value="NZ_JALFCT010000042.1"/>
</dbReference>
<dbReference type="Pfam" id="PF03613">
    <property type="entry name" value="EIID-AGA"/>
    <property type="match status" value="1"/>
</dbReference>
<evidence type="ECO:0000256" key="1">
    <source>
        <dbReference type="SAM" id="Phobius"/>
    </source>
</evidence>
<keyword evidence="3" id="KW-1185">Reference proteome</keyword>
<keyword evidence="1" id="KW-0812">Transmembrane</keyword>
<dbReference type="Proteomes" id="UP000276568">
    <property type="component" value="Unassembled WGS sequence"/>
</dbReference>
<feature type="transmembrane region" description="Helical" evidence="1">
    <location>
        <begin position="125"/>
        <end position="145"/>
    </location>
</feature>
<name>A0A3N0I0A8_9FIRM</name>
<keyword evidence="1" id="KW-0472">Membrane</keyword>
<dbReference type="GO" id="GO:0009401">
    <property type="term" value="P:phosphoenolpyruvate-dependent sugar phosphotransferase system"/>
    <property type="evidence" value="ECO:0007669"/>
    <property type="project" value="InterPro"/>
</dbReference>